<organism evidence="2 3">
    <name type="scientific">Eisenbergiella massiliensis</name>
    <dbReference type="NCBI Taxonomy" id="1720294"/>
    <lineage>
        <taxon>Bacteria</taxon>
        <taxon>Bacillati</taxon>
        <taxon>Bacillota</taxon>
        <taxon>Clostridia</taxon>
        <taxon>Lachnospirales</taxon>
        <taxon>Lachnospiraceae</taxon>
        <taxon>Eisenbergiella</taxon>
    </lineage>
</organism>
<evidence type="ECO:0000259" key="1">
    <source>
        <dbReference type="SMART" id="SM00418"/>
    </source>
</evidence>
<reference evidence="2" key="1">
    <citation type="submission" date="2018-08" db="EMBL/GenBank/DDBJ databases">
        <title>A genome reference for cultivated species of the human gut microbiota.</title>
        <authorList>
            <person name="Zou Y."/>
            <person name="Xue W."/>
            <person name="Luo G."/>
        </authorList>
    </citation>
    <scope>NUCLEOTIDE SEQUENCE [LARGE SCALE GENOMIC DNA]</scope>
    <source>
        <strain evidence="2">TF05-5AC</strain>
    </source>
</reference>
<dbReference type="SMART" id="SM00418">
    <property type="entry name" value="HTH_ARSR"/>
    <property type="match status" value="1"/>
</dbReference>
<dbReference type="SUPFAM" id="SSF46785">
    <property type="entry name" value="Winged helix' DNA-binding domain"/>
    <property type="match status" value="1"/>
</dbReference>
<evidence type="ECO:0000313" key="2">
    <source>
        <dbReference type="EMBL" id="RGE57006.1"/>
    </source>
</evidence>
<sequence length="172" mass="19726">MNQQDFTKIIMNPVRQRIVQYLILHEEGTVSSIREELNDIPPASLYRHIKILYEAGGIEVVRERKIRGTVEKTYALVKNPAGEYSREGAAQMIQAALFSLAASFSRYFAQEENDPRKDLLSLSTSTLLLTDEEFMEMTAKIGAVFNDYIYNKPEEGRKIRRFTLISSPSEEE</sequence>
<feature type="domain" description="HTH arsR-type" evidence="1">
    <location>
        <begin position="5"/>
        <end position="98"/>
    </location>
</feature>
<dbReference type="InterPro" id="IPR036390">
    <property type="entry name" value="WH_DNA-bd_sf"/>
</dbReference>
<dbReference type="Gene3D" id="1.10.10.10">
    <property type="entry name" value="Winged helix-like DNA-binding domain superfamily/Winged helix DNA-binding domain"/>
    <property type="match status" value="1"/>
</dbReference>
<proteinExistence type="predicted"/>
<accession>A0A3E3HYV5</accession>
<dbReference type="InterPro" id="IPR036388">
    <property type="entry name" value="WH-like_DNA-bd_sf"/>
</dbReference>
<dbReference type="Gene3D" id="6.10.140.2180">
    <property type="match status" value="1"/>
</dbReference>
<dbReference type="RefSeq" id="WP_117545428.1">
    <property type="nucleotide sequence ID" value="NZ_JALETP010000263.1"/>
</dbReference>
<dbReference type="AlphaFoldDB" id="A0A3E3HYV5"/>
<dbReference type="Pfam" id="PF12840">
    <property type="entry name" value="HTH_20"/>
    <property type="match status" value="1"/>
</dbReference>
<dbReference type="InterPro" id="IPR011991">
    <property type="entry name" value="ArsR-like_HTH"/>
</dbReference>
<comment type="caution">
    <text evidence="2">The sequence shown here is derived from an EMBL/GenBank/DDBJ whole genome shotgun (WGS) entry which is preliminary data.</text>
</comment>
<dbReference type="GeneID" id="97989419"/>
<gene>
    <name evidence="2" type="ORF">DXC51_21770</name>
</gene>
<dbReference type="InterPro" id="IPR001845">
    <property type="entry name" value="HTH_ArsR_DNA-bd_dom"/>
</dbReference>
<protein>
    <recommendedName>
        <fullName evidence="1">HTH arsR-type domain-containing protein</fullName>
    </recommendedName>
</protein>
<dbReference type="Proteomes" id="UP000260812">
    <property type="component" value="Unassembled WGS sequence"/>
</dbReference>
<name>A0A3E3HYV5_9FIRM</name>
<evidence type="ECO:0000313" key="3">
    <source>
        <dbReference type="Proteomes" id="UP000260812"/>
    </source>
</evidence>
<dbReference type="EMBL" id="QVLV01000019">
    <property type="protein sequence ID" value="RGE57006.1"/>
    <property type="molecule type" value="Genomic_DNA"/>
</dbReference>
<dbReference type="GO" id="GO:0003700">
    <property type="term" value="F:DNA-binding transcription factor activity"/>
    <property type="evidence" value="ECO:0007669"/>
    <property type="project" value="InterPro"/>
</dbReference>
<keyword evidence="3" id="KW-1185">Reference proteome</keyword>
<dbReference type="CDD" id="cd00090">
    <property type="entry name" value="HTH_ARSR"/>
    <property type="match status" value="1"/>
</dbReference>